<reference evidence="5" key="3">
    <citation type="submission" date="2021-06" db="EMBL/GenBank/DDBJ databases">
        <title>Chromosome-level genome assembly for S. haematobium.</title>
        <authorList>
            <person name="Stroehlein A.J."/>
        </authorList>
    </citation>
    <scope>NUCLEOTIDE SEQUENCE</scope>
</reference>
<dbReference type="Pfam" id="PF10507">
    <property type="entry name" value="TMEM65"/>
    <property type="match status" value="1"/>
</dbReference>
<evidence type="ECO:0000256" key="3">
    <source>
        <dbReference type="ARBA" id="ARBA00022989"/>
    </source>
</evidence>
<protein>
    <submittedName>
        <fullName evidence="5">Transmembrane protein 65, variant 3</fullName>
    </submittedName>
</protein>
<evidence type="ECO:0000256" key="2">
    <source>
        <dbReference type="ARBA" id="ARBA00022692"/>
    </source>
</evidence>
<dbReference type="PANTHER" id="PTHR21706:SF15">
    <property type="entry name" value="TRANSMEMBRANE PROTEIN 65"/>
    <property type="match status" value="1"/>
</dbReference>
<organism evidence="5 6">
    <name type="scientific">Schistosoma haematobium</name>
    <name type="common">Blood fluke</name>
    <dbReference type="NCBI Taxonomy" id="6185"/>
    <lineage>
        <taxon>Eukaryota</taxon>
        <taxon>Metazoa</taxon>
        <taxon>Spiralia</taxon>
        <taxon>Lophotrochozoa</taxon>
        <taxon>Platyhelminthes</taxon>
        <taxon>Trematoda</taxon>
        <taxon>Digenea</taxon>
        <taxon>Strigeidida</taxon>
        <taxon>Schistosomatoidea</taxon>
        <taxon>Schistosomatidae</taxon>
        <taxon>Schistosoma</taxon>
    </lineage>
</organism>
<reference evidence="5" key="1">
    <citation type="journal article" date="2012" name="Nat. Genet.">
        <title>Whole-genome sequence of Schistosoma haematobium.</title>
        <authorList>
            <person name="Young N.D."/>
            <person name="Jex A.R."/>
            <person name="Li B."/>
            <person name="Liu S."/>
            <person name="Yang L."/>
            <person name="Xiong Z."/>
            <person name="Li Y."/>
            <person name="Cantacessi C."/>
            <person name="Hall R.S."/>
            <person name="Xu X."/>
            <person name="Chen F."/>
            <person name="Wu X."/>
            <person name="Zerlotini A."/>
            <person name="Oliveira G."/>
            <person name="Hofmann A."/>
            <person name="Zhang G."/>
            <person name="Fang X."/>
            <person name="Kang Y."/>
            <person name="Campbell B.E."/>
            <person name="Loukas A."/>
            <person name="Ranganathan S."/>
            <person name="Rollinson D."/>
            <person name="Rinaldi G."/>
            <person name="Brindley P.J."/>
            <person name="Yang H."/>
            <person name="Wang J."/>
            <person name="Wang J."/>
            <person name="Gasser R.B."/>
        </authorList>
    </citation>
    <scope>NUCLEOTIDE SEQUENCE</scope>
</reference>
<dbReference type="GO" id="GO:0016020">
    <property type="term" value="C:membrane"/>
    <property type="evidence" value="ECO:0007669"/>
    <property type="project" value="UniProtKB-SubCell"/>
</dbReference>
<keyword evidence="2 5" id="KW-0812">Transmembrane</keyword>
<dbReference type="GO" id="GO:0005739">
    <property type="term" value="C:mitochondrion"/>
    <property type="evidence" value="ECO:0007669"/>
    <property type="project" value="TreeGrafter"/>
</dbReference>
<reference evidence="5" key="2">
    <citation type="journal article" date="2019" name="Gigascience">
        <title>High-quality Schistosoma haematobium genome achieved by single-molecule and long-range sequencing.</title>
        <authorList>
            <person name="Stroehlein A.J."/>
            <person name="Korhonen P.K."/>
            <person name="Chong T.M."/>
            <person name="Lim Y.L."/>
            <person name="Chan K.G."/>
            <person name="Webster B."/>
            <person name="Rollinson D."/>
            <person name="Brindley P.J."/>
            <person name="Gasser R.B."/>
            <person name="Young N.D."/>
        </authorList>
    </citation>
    <scope>NUCLEOTIDE SEQUENCE</scope>
</reference>
<dbReference type="RefSeq" id="XP_012799396.2">
    <property type="nucleotide sequence ID" value="XM_012943942.3"/>
</dbReference>
<sequence length="203" mass="22280">MFWCRSFVCPGRRVLTFVNRSLFVQCSPLCGSFNRRSENLWICRILSKLSPSDKMLLYQELSKCITEKPDSSVSTQQVEIAHLTYAQLKCIFIGNCLPFIGFGFLDNAIMIVAGEYIDVQFATFLGISTMAAAGLGNLVSDLFGIGLVGYVEKFMEKIGISVPPLSASQLASSSVRWSIAIGRIVGITTGCLLGLLPLVLFSW</sequence>
<accession>A0A6A5DUW8</accession>
<dbReference type="CTD" id="24595337"/>
<keyword evidence="6" id="KW-1185">Reference proteome</keyword>
<reference evidence="5" key="4">
    <citation type="journal article" date="2022" name="PLoS Pathog.">
        <title>Chromosome-level genome of Schistosoma haematobium underpins genome-wide explorations of molecular variation.</title>
        <authorList>
            <person name="Stroehlein A.J."/>
            <person name="Korhonen P.K."/>
            <person name="Lee V.V."/>
            <person name="Ralph S.A."/>
            <person name="Mentink-Kane M."/>
            <person name="You H."/>
            <person name="McManus D.P."/>
            <person name="Tchuente L.T."/>
            <person name="Stothard J.R."/>
            <person name="Kaur P."/>
            <person name="Dudchenko O."/>
            <person name="Aiden E.L."/>
            <person name="Yang B."/>
            <person name="Yang H."/>
            <person name="Emery A.M."/>
            <person name="Webster B.L."/>
            <person name="Brindley P.J."/>
            <person name="Rollinson D."/>
            <person name="Chang B.C.H."/>
            <person name="Gasser R.B."/>
            <person name="Young N.D."/>
        </authorList>
    </citation>
    <scope>NUCLEOTIDE SEQUENCE</scope>
</reference>
<evidence type="ECO:0000313" key="5">
    <source>
        <dbReference type="EMBL" id="KAH9591819.1"/>
    </source>
</evidence>
<comment type="caution">
    <text evidence="5">The sequence shown here is derived from an EMBL/GenBank/DDBJ whole genome shotgun (WGS) entry which is preliminary data.</text>
</comment>
<evidence type="ECO:0000313" key="6">
    <source>
        <dbReference type="Proteomes" id="UP000471633"/>
    </source>
</evidence>
<dbReference type="Proteomes" id="UP000471633">
    <property type="component" value="Unassembled WGS sequence"/>
</dbReference>
<gene>
    <name evidence="5" type="primary">TMEM65_1</name>
    <name evidence="5" type="ORF">MS3_00003963</name>
</gene>
<keyword evidence="4" id="KW-0472">Membrane</keyword>
<dbReference type="AlphaFoldDB" id="A0A6A5DUW8"/>
<proteinExistence type="predicted"/>
<dbReference type="OrthoDB" id="430821at2759"/>
<dbReference type="PANTHER" id="PTHR21706">
    <property type="entry name" value="TRANSMEMBRANE PROTEIN 65"/>
    <property type="match status" value="1"/>
</dbReference>
<dbReference type="InterPro" id="IPR019537">
    <property type="entry name" value="TMEM65"/>
</dbReference>
<keyword evidence="3" id="KW-1133">Transmembrane helix</keyword>
<evidence type="ECO:0000256" key="4">
    <source>
        <dbReference type="ARBA" id="ARBA00023136"/>
    </source>
</evidence>
<evidence type="ECO:0000256" key="1">
    <source>
        <dbReference type="ARBA" id="ARBA00004141"/>
    </source>
</evidence>
<dbReference type="KEGG" id="shx:MS3_00003963"/>
<dbReference type="GeneID" id="24595337"/>
<dbReference type="EMBL" id="AMPZ03000002">
    <property type="protein sequence ID" value="KAH9591819.1"/>
    <property type="molecule type" value="Genomic_DNA"/>
</dbReference>
<comment type="subcellular location">
    <subcellularLocation>
        <location evidence="1">Membrane</location>
        <topology evidence="1">Multi-pass membrane protein</topology>
    </subcellularLocation>
</comment>
<name>A0A6A5DUW8_SCHHA</name>